<feature type="domain" description="HDOD" evidence="2">
    <location>
        <begin position="185"/>
        <end position="363"/>
    </location>
</feature>
<dbReference type="InterPro" id="IPR003607">
    <property type="entry name" value="HD/PDEase_dom"/>
</dbReference>
<evidence type="ECO:0000259" key="1">
    <source>
        <dbReference type="PROSITE" id="PS51831"/>
    </source>
</evidence>
<dbReference type="GO" id="GO:0016787">
    <property type="term" value="F:hydrolase activity"/>
    <property type="evidence" value="ECO:0007669"/>
    <property type="project" value="UniProtKB-KW"/>
</dbReference>
<dbReference type="Gene3D" id="1.10.3210.10">
    <property type="entry name" value="Hypothetical protein af1432"/>
    <property type="match status" value="1"/>
</dbReference>
<dbReference type="PROSITE" id="PS51831">
    <property type="entry name" value="HD"/>
    <property type="match status" value="1"/>
</dbReference>
<dbReference type="AlphaFoldDB" id="A1AM02"/>
<dbReference type="SMART" id="SM00471">
    <property type="entry name" value="HDc"/>
    <property type="match status" value="1"/>
</dbReference>
<dbReference type="PANTHER" id="PTHR33525:SF3">
    <property type="entry name" value="RIBONUCLEASE Y"/>
    <property type="match status" value="1"/>
</dbReference>
<dbReference type="SUPFAM" id="SSF109604">
    <property type="entry name" value="HD-domain/PDEase-like"/>
    <property type="match status" value="1"/>
</dbReference>
<keyword evidence="3" id="KW-0378">Hydrolase</keyword>
<dbReference type="STRING" id="338966.Ppro_0742"/>
<dbReference type="InterPro" id="IPR006674">
    <property type="entry name" value="HD_domain"/>
</dbReference>
<dbReference type="PROSITE" id="PS51833">
    <property type="entry name" value="HDOD"/>
    <property type="match status" value="1"/>
</dbReference>
<gene>
    <name evidence="3" type="ordered locus">Ppro_0742</name>
</gene>
<proteinExistence type="predicted"/>
<dbReference type="RefSeq" id="WP_011734684.1">
    <property type="nucleotide sequence ID" value="NC_008609.1"/>
</dbReference>
<dbReference type="OrthoDB" id="9803649at2"/>
<protein>
    <submittedName>
        <fullName evidence="3">Metal dependent phosphohydrolase</fullName>
    </submittedName>
</protein>
<name>A1AM02_PELPD</name>
<dbReference type="eggNOG" id="COG1639">
    <property type="taxonomic scope" value="Bacteria"/>
</dbReference>
<dbReference type="InterPro" id="IPR013976">
    <property type="entry name" value="HDOD"/>
</dbReference>
<dbReference type="InterPro" id="IPR025497">
    <property type="entry name" value="PatA-like_N"/>
</dbReference>
<dbReference type="HOGENOM" id="CLU_642154_0_0_7"/>
<dbReference type="Proteomes" id="UP000006732">
    <property type="component" value="Chromosome"/>
</dbReference>
<dbReference type="InterPro" id="IPR052340">
    <property type="entry name" value="RNase_Y/CdgJ"/>
</dbReference>
<dbReference type="CDD" id="cd00077">
    <property type="entry name" value="HDc"/>
    <property type="match status" value="1"/>
</dbReference>
<dbReference type="Pfam" id="PF08668">
    <property type="entry name" value="HDOD"/>
    <property type="match status" value="1"/>
</dbReference>
<accession>A1AM02</accession>
<reference evidence="3 4" key="1">
    <citation type="submission" date="2006-10" db="EMBL/GenBank/DDBJ databases">
        <title>Complete sequence of chromosome of Pelobacter propionicus DSM 2379.</title>
        <authorList>
            <consortium name="US DOE Joint Genome Institute"/>
            <person name="Copeland A."/>
            <person name="Lucas S."/>
            <person name="Lapidus A."/>
            <person name="Barry K."/>
            <person name="Detter J.C."/>
            <person name="Glavina del Rio T."/>
            <person name="Hammon N."/>
            <person name="Israni S."/>
            <person name="Dalin E."/>
            <person name="Tice H."/>
            <person name="Pitluck S."/>
            <person name="Saunders E."/>
            <person name="Brettin T."/>
            <person name="Bruce D."/>
            <person name="Han C."/>
            <person name="Tapia R."/>
            <person name="Schmutz J."/>
            <person name="Larimer F."/>
            <person name="Land M."/>
            <person name="Hauser L."/>
            <person name="Kyrpides N."/>
            <person name="Kim E."/>
            <person name="Lovley D."/>
            <person name="Richardson P."/>
        </authorList>
    </citation>
    <scope>NUCLEOTIDE SEQUENCE [LARGE SCALE GENOMIC DNA]</scope>
    <source>
        <strain evidence="4">DSM 2379 / NBRC 103807 / OttBd1</strain>
    </source>
</reference>
<dbReference type="KEGG" id="ppd:Ppro_0742"/>
<organism evidence="3 4">
    <name type="scientific">Pelobacter propionicus (strain DSM 2379 / NBRC 103807 / OttBd1)</name>
    <dbReference type="NCBI Taxonomy" id="338966"/>
    <lineage>
        <taxon>Bacteria</taxon>
        <taxon>Pseudomonadati</taxon>
        <taxon>Thermodesulfobacteriota</taxon>
        <taxon>Desulfuromonadia</taxon>
        <taxon>Desulfuromonadales</taxon>
        <taxon>Desulfuromonadaceae</taxon>
        <taxon>Pelobacter</taxon>
    </lineage>
</organism>
<dbReference type="NCBIfam" id="TIGR00277">
    <property type="entry name" value="HDIG"/>
    <property type="match status" value="1"/>
</dbReference>
<evidence type="ECO:0000259" key="2">
    <source>
        <dbReference type="PROSITE" id="PS51833"/>
    </source>
</evidence>
<keyword evidence="4" id="KW-1185">Reference proteome</keyword>
<evidence type="ECO:0000313" key="4">
    <source>
        <dbReference type="Proteomes" id="UP000006732"/>
    </source>
</evidence>
<evidence type="ECO:0000313" key="3">
    <source>
        <dbReference type="EMBL" id="ABK98372.1"/>
    </source>
</evidence>
<feature type="domain" description="HD" evidence="1">
    <location>
        <begin position="275"/>
        <end position="419"/>
    </location>
</feature>
<dbReference type="EMBL" id="CP000482">
    <property type="protein sequence ID" value="ABK98372.1"/>
    <property type="molecule type" value="Genomic_DNA"/>
</dbReference>
<dbReference type="InterPro" id="IPR006675">
    <property type="entry name" value="HDIG_dom"/>
</dbReference>
<dbReference type="PANTHER" id="PTHR33525">
    <property type="match status" value="1"/>
</dbReference>
<dbReference type="Pfam" id="PF14332">
    <property type="entry name" value="DUF4388"/>
    <property type="match status" value="1"/>
</dbReference>
<sequence>MRTIHGNLSLMSVMDIIQWADNSKRSGTLILFQDDHQKKIYFQDGQIIFVWSDCQGERIADFLQFETLISQQKLHEVLSDSEMLGLPFIGYLYSEGIVSLSRLEEILRLVAQAALINALSWETGLFEFIDELPGFVLNGPVRLSSTQLLLESLQKFDETHQNSRVDSDRIVVEIVRNIEHGNLDLPPIPDIMQRIVSKMDSPNVSIDEIVECITDQILAAKILKICNSPFYRRSGKVTTLKDAVLFIGFKSLISIVTVHSLSSFSPRNTVEIRKVLQHCLVCGMIARQIAQDMRGDYERAFICGLLHDIGKTVMLDMLSDYLLEDDVRQKLIDGHHAEIGYLLARKWNFDEAIQESIRFHHEPERAVMHRGLVEMVYLSNIMTYSSQAGDTPGVSFAGIDLKQINVAELMERVDGLDEVAGDIINSD</sequence>